<dbReference type="EMBL" id="JAJHNU010000005">
    <property type="protein sequence ID" value="MDN4122564.1"/>
    <property type="molecule type" value="Genomic_DNA"/>
</dbReference>
<dbReference type="RefSeq" id="WP_266123907.1">
    <property type="nucleotide sequence ID" value="NZ_JAJHNU010000005.1"/>
</dbReference>
<gene>
    <name evidence="2" type="ORF">LMS43_14820</name>
</gene>
<dbReference type="Pfam" id="PF01636">
    <property type="entry name" value="APH"/>
    <property type="match status" value="1"/>
</dbReference>
<feature type="domain" description="Aminoglycoside phosphotransferase" evidence="1">
    <location>
        <begin position="34"/>
        <end position="262"/>
    </location>
</feature>
<organism evidence="2 3">
    <name type="scientific">Alcaligenes endophyticus</name>
    <dbReference type="NCBI Taxonomy" id="1929088"/>
    <lineage>
        <taxon>Bacteria</taxon>
        <taxon>Pseudomonadati</taxon>
        <taxon>Pseudomonadota</taxon>
        <taxon>Betaproteobacteria</taxon>
        <taxon>Burkholderiales</taxon>
        <taxon>Alcaligenaceae</taxon>
        <taxon>Alcaligenes</taxon>
    </lineage>
</organism>
<dbReference type="InterPro" id="IPR002575">
    <property type="entry name" value="Aminoglycoside_PTrfase"/>
</dbReference>
<proteinExistence type="predicted"/>
<evidence type="ECO:0000259" key="1">
    <source>
        <dbReference type="Pfam" id="PF01636"/>
    </source>
</evidence>
<reference evidence="2" key="1">
    <citation type="submission" date="2021-11" db="EMBL/GenBank/DDBJ databases">
        <title>Draft genome sequence of Alcaligenes endophyticus type strain CCUG 75668T.</title>
        <authorList>
            <person name="Salva-Serra F."/>
            <person name="Duran R.E."/>
            <person name="Seeger M."/>
            <person name="Moore E.R.B."/>
            <person name="Jaen-Luchoro D."/>
        </authorList>
    </citation>
    <scope>NUCLEOTIDE SEQUENCE</scope>
    <source>
        <strain evidence="2">CCUG 75668</strain>
    </source>
</reference>
<evidence type="ECO:0000313" key="3">
    <source>
        <dbReference type="Proteomes" id="UP001168613"/>
    </source>
</evidence>
<dbReference type="InterPro" id="IPR011009">
    <property type="entry name" value="Kinase-like_dom_sf"/>
</dbReference>
<protein>
    <submittedName>
        <fullName evidence="2">Phosphotransferase</fullName>
    </submittedName>
</protein>
<sequence>MSDSLALAHDPRYQQLHNWLTALKESHALDLSSLTPASSDASFRRYFRINNDKVSLIVMDAPPPQEDIAPFLHVTQLLQAVNVTVPEIIAADTEHGFILMSDLGHHNFYHALQNTPTQAEIDALYRPTLEVLVRVQKADTTGLPVYNEAKLLEELQVFPEWFLAKHANITLSDTESVQLQECFQMLTHYNSQGAQVIVLRDFHSPNLMLPLPGSNEPGLIDYQDAVLGPITYDIASLIMDARHTWDEAQQLDWAIRYWQAAFAAGLNVPDDFAVFHQQYEWMSLQRNLRILGVFVRLSLRDNKHHYLEHLPRLLTYVRQVASRYQSLSPILKIVDRAEGRKTVLGVTL</sequence>
<dbReference type="Gene3D" id="3.90.1200.10">
    <property type="match status" value="1"/>
</dbReference>
<evidence type="ECO:0000313" key="2">
    <source>
        <dbReference type="EMBL" id="MDN4122564.1"/>
    </source>
</evidence>
<accession>A0ABT8EMP3</accession>
<dbReference type="Gene3D" id="3.30.200.20">
    <property type="entry name" value="Phosphorylase Kinase, domain 1"/>
    <property type="match status" value="1"/>
</dbReference>
<dbReference type="Proteomes" id="UP001168613">
    <property type="component" value="Unassembled WGS sequence"/>
</dbReference>
<keyword evidence="3" id="KW-1185">Reference proteome</keyword>
<comment type="caution">
    <text evidence="2">The sequence shown here is derived from an EMBL/GenBank/DDBJ whole genome shotgun (WGS) entry which is preliminary data.</text>
</comment>
<dbReference type="SUPFAM" id="SSF56112">
    <property type="entry name" value="Protein kinase-like (PK-like)"/>
    <property type="match status" value="1"/>
</dbReference>
<name>A0ABT8EMP3_9BURK</name>